<dbReference type="SMART" id="SM00060">
    <property type="entry name" value="FN3"/>
    <property type="match status" value="1"/>
</dbReference>
<dbReference type="SUPFAM" id="SSF49265">
    <property type="entry name" value="Fibronectin type III"/>
    <property type="match status" value="1"/>
</dbReference>
<dbReference type="EMBL" id="OE211734">
    <property type="protein sequence ID" value="CAD7581195.1"/>
    <property type="molecule type" value="Genomic_DNA"/>
</dbReference>
<dbReference type="InterPro" id="IPR013783">
    <property type="entry name" value="Ig-like_fold"/>
</dbReference>
<reference evidence="2" key="1">
    <citation type="submission" date="2020-11" db="EMBL/GenBank/DDBJ databases">
        <authorList>
            <person name="Tran Van P."/>
        </authorList>
    </citation>
    <scope>NUCLEOTIDE SEQUENCE</scope>
</reference>
<name>A0A7R9JKU2_TIMCA</name>
<proteinExistence type="predicted"/>
<protein>
    <submittedName>
        <fullName evidence="2">(California timema) hypothetical protein</fullName>
    </submittedName>
</protein>
<dbReference type="PROSITE" id="PS50853">
    <property type="entry name" value="FN3"/>
    <property type="match status" value="2"/>
</dbReference>
<feature type="domain" description="Fibronectin type-III" evidence="1">
    <location>
        <begin position="1"/>
        <end position="76"/>
    </location>
</feature>
<dbReference type="InterPro" id="IPR036116">
    <property type="entry name" value="FN3_sf"/>
</dbReference>
<evidence type="ECO:0000259" key="1">
    <source>
        <dbReference type="PROSITE" id="PS50853"/>
    </source>
</evidence>
<accession>A0A7R9JKU2</accession>
<dbReference type="AlphaFoldDB" id="A0A7R9JKU2"/>
<dbReference type="CDD" id="cd00063">
    <property type="entry name" value="FN3"/>
    <property type="match status" value="1"/>
</dbReference>
<sequence length="174" mass="19366">MGSVGLKWDPPLPGEDCVDHYIVETRENEYIVNATGDKLQYIWSNLTLCQHQIFSIQSASSQGSLSKPALIYTTSGAWAPGEVTEPEVTQTGSHSLHLEWKRPLELFDCLVMYSVCWKETNKTDSACVEQKLEQYPKRTLYGLKSCTEYTITLATLGVGKLHGNGTTLTQFTGI</sequence>
<organism evidence="2">
    <name type="scientific">Timema californicum</name>
    <name type="common">California timema</name>
    <name type="synonym">Walking stick</name>
    <dbReference type="NCBI Taxonomy" id="61474"/>
    <lineage>
        <taxon>Eukaryota</taxon>
        <taxon>Metazoa</taxon>
        <taxon>Ecdysozoa</taxon>
        <taxon>Arthropoda</taxon>
        <taxon>Hexapoda</taxon>
        <taxon>Insecta</taxon>
        <taxon>Pterygota</taxon>
        <taxon>Neoptera</taxon>
        <taxon>Polyneoptera</taxon>
        <taxon>Phasmatodea</taxon>
        <taxon>Timematodea</taxon>
        <taxon>Timematoidea</taxon>
        <taxon>Timematidae</taxon>
        <taxon>Timema</taxon>
    </lineage>
</organism>
<gene>
    <name evidence="2" type="ORF">TCMB3V08_LOCUS13728</name>
</gene>
<evidence type="ECO:0000313" key="2">
    <source>
        <dbReference type="EMBL" id="CAD7581195.1"/>
    </source>
</evidence>
<dbReference type="InterPro" id="IPR003961">
    <property type="entry name" value="FN3_dom"/>
</dbReference>
<dbReference type="Gene3D" id="2.60.40.10">
    <property type="entry name" value="Immunoglobulins"/>
    <property type="match status" value="1"/>
</dbReference>
<feature type="domain" description="Fibronectin type-III" evidence="1">
    <location>
        <begin position="79"/>
        <end position="174"/>
    </location>
</feature>